<dbReference type="GO" id="GO:0051539">
    <property type="term" value="F:4 iron, 4 sulfur cluster binding"/>
    <property type="evidence" value="ECO:0007669"/>
    <property type="project" value="TreeGrafter"/>
</dbReference>
<dbReference type="GO" id="GO:0051989">
    <property type="term" value="F:coproporphyrinogen dehydrogenase activity"/>
    <property type="evidence" value="ECO:0007669"/>
    <property type="project" value="UniProtKB-EC"/>
</dbReference>
<dbReference type="Pfam" id="PF04055">
    <property type="entry name" value="Radical_SAM"/>
    <property type="match status" value="1"/>
</dbReference>
<dbReference type="AlphaFoldDB" id="A0A7W0HML4"/>
<dbReference type="GO" id="GO:0005737">
    <property type="term" value="C:cytoplasm"/>
    <property type="evidence" value="ECO:0007669"/>
    <property type="project" value="TreeGrafter"/>
</dbReference>
<proteinExistence type="predicted"/>
<dbReference type="NCBIfam" id="TIGR04107">
    <property type="entry name" value="rSAM_HutW"/>
    <property type="match status" value="1"/>
</dbReference>
<keyword evidence="2" id="KW-0560">Oxidoreductase</keyword>
<dbReference type="SUPFAM" id="SSF102114">
    <property type="entry name" value="Radical SAM enzymes"/>
    <property type="match status" value="1"/>
</dbReference>
<sequence>MTERAERRFFAREGVDPLTAAFTRKSAVHAGIGGKPVENALIPKTWEKIMNQPRTASSTAYFHIPFCRNHCLYCGFYKYSADRATSRDYTDALIRELHMDRDKPAVFGYPLHAVYLGGGTPTVLAPKDLERLLKAICNILPLANDSEITIETTAADLNEDILSACIAGGANRFSVGVQSFDTAVRKNLGRRSDREKVMECLQSARDKNAAAIIIDLIYGLPGQNMTIWENDMKTFLDLEIDGADLYQLNVFNNTPLAASVETGRLPKPAELAEQAHMFKRGVELMDARHCRRLSMTHWATGGRERNMYNQLMKSGAPCLPYGAGAGGTLGGYLCMVNGHLNTYLKELAAGRKPVSGMLAAPPQKPLINAIAGGLETGYLNMEKIRQTHGIDIESICAPLLEQWWRTGLIHRDGGRVKLTLAGQFWQVNLAQALIDHLLENLESQ</sequence>
<evidence type="ECO:0000259" key="1">
    <source>
        <dbReference type="PROSITE" id="PS51918"/>
    </source>
</evidence>
<evidence type="ECO:0000313" key="2">
    <source>
        <dbReference type="EMBL" id="MBA2883191.1"/>
    </source>
</evidence>
<dbReference type="InterPro" id="IPR034505">
    <property type="entry name" value="Coproporphyrinogen-III_oxidase"/>
</dbReference>
<reference evidence="2 3" key="1">
    <citation type="submission" date="2020-07" db="EMBL/GenBank/DDBJ databases">
        <title>Genomic Encyclopedia of Type Strains, Phase IV (KMG-IV): sequencing the most valuable type-strain genomes for metagenomic binning, comparative biology and taxonomic classification.</title>
        <authorList>
            <person name="Goeker M."/>
        </authorList>
    </citation>
    <scope>NUCLEOTIDE SEQUENCE [LARGE SCALE GENOMIC DNA]</scope>
    <source>
        <strain evidence="2 3">DSM 17721</strain>
    </source>
</reference>
<dbReference type="SFLD" id="SFLDS00029">
    <property type="entry name" value="Radical_SAM"/>
    <property type="match status" value="1"/>
</dbReference>
<dbReference type="PANTHER" id="PTHR13932">
    <property type="entry name" value="COPROPORPHYRINIGEN III OXIDASE"/>
    <property type="match status" value="1"/>
</dbReference>
<protein>
    <submittedName>
        <fullName evidence="2">Oxygen-independent coproporphyrinogen-3 oxidase</fullName>
        <ecNumber evidence="2">1.3.98.3</ecNumber>
    </submittedName>
</protein>
<dbReference type="PROSITE" id="PS51918">
    <property type="entry name" value="RADICAL_SAM"/>
    <property type="match status" value="1"/>
</dbReference>
<accession>A0A7W0HML4</accession>
<dbReference type="InterPro" id="IPR006638">
    <property type="entry name" value="Elp3/MiaA/NifB-like_rSAM"/>
</dbReference>
<feature type="domain" description="Radical SAM core" evidence="1">
    <location>
        <begin position="52"/>
        <end position="291"/>
    </location>
</feature>
<dbReference type="InterPro" id="IPR026332">
    <property type="entry name" value="HutW"/>
</dbReference>
<dbReference type="Proteomes" id="UP000525298">
    <property type="component" value="Unassembled WGS sequence"/>
</dbReference>
<dbReference type="InterPro" id="IPR007197">
    <property type="entry name" value="rSAM"/>
</dbReference>
<comment type="caution">
    <text evidence="2">The sequence shown here is derived from an EMBL/GenBank/DDBJ whole genome shotgun (WGS) entry which is preliminary data.</text>
</comment>
<dbReference type="SFLD" id="SFLDG01065">
    <property type="entry name" value="anaerobic_coproporphyrinogen-I"/>
    <property type="match status" value="1"/>
</dbReference>
<dbReference type="RefSeq" id="WP_181552798.1">
    <property type="nucleotide sequence ID" value="NZ_JACDUS010000019.1"/>
</dbReference>
<dbReference type="EC" id="1.3.98.3" evidence="2"/>
<dbReference type="CDD" id="cd01335">
    <property type="entry name" value="Radical_SAM"/>
    <property type="match status" value="1"/>
</dbReference>
<dbReference type="InterPro" id="IPR058240">
    <property type="entry name" value="rSAM_sf"/>
</dbReference>
<keyword evidence="3" id="KW-1185">Reference proteome</keyword>
<dbReference type="Gene3D" id="3.80.30.20">
    <property type="entry name" value="tm_1862 like domain"/>
    <property type="match status" value="1"/>
</dbReference>
<dbReference type="PANTHER" id="PTHR13932:SF9">
    <property type="entry name" value="COPROPORPHYRINOGEN III OXIDASE"/>
    <property type="match status" value="1"/>
</dbReference>
<organism evidence="2 3">
    <name type="scientific">Desulfosalsimonas propionicica</name>
    <dbReference type="NCBI Taxonomy" id="332175"/>
    <lineage>
        <taxon>Bacteria</taxon>
        <taxon>Pseudomonadati</taxon>
        <taxon>Thermodesulfobacteriota</taxon>
        <taxon>Desulfobacteria</taxon>
        <taxon>Desulfobacterales</taxon>
        <taxon>Desulfosalsimonadaceae</taxon>
        <taxon>Desulfosalsimonas</taxon>
    </lineage>
</organism>
<dbReference type="InterPro" id="IPR023404">
    <property type="entry name" value="rSAM_horseshoe"/>
</dbReference>
<dbReference type="GO" id="GO:0006779">
    <property type="term" value="P:porphyrin-containing compound biosynthetic process"/>
    <property type="evidence" value="ECO:0007669"/>
    <property type="project" value="TreeGrafter"/>
</dbReference>
<dbReference type="EMBL" id="JACDUS010000019">
    <property type="protein sequence ID" value="MBA2883191.1"/>
    <property type="molecule type" value="Genomic_DNA"/>
</dbReference>
<name>A0A7W0HML4_9BACT</name>
<dbReference type="SFLD" id="SFLDF00311">
    <property type="entry name" value="heme_degradation_proteins_(Hut"/>
    <property type="match status" value="1"/>
</dbReference>
<evidence type="ECO:0000313" key="3">
    <source>
        <dbReference type="Proteomes" id="UP000525298"/>
    </source>
</evidence>
<dbReference type="SMART" id="SM00729">
    <property type="entry name" value="Elp3"/>
    <property type="match status" value="1"/>
</dbReference>
<gene>
    <name evidence="2" type="ORF">HNR65_003553</name>
</gene>